<gene>
    <name evidence="2" type="ORF">CHS0354_011777</name>
</gene>
<accession>A0AAE0TH87</accession>
<keyword evidence="3" id="KW-1185">Reference proteome</keyword>
<comment type="caution">
    <text evidence="2">The sequence shown here is derived from an EMBL/GenBank/DDBJ whole genome shotgun (WGS) entry which is preliminary data.</text>
</comment>
<feature type="compositionally biased region" description="Basic residues" evidence="1">
    <location>
        <begin position="96"/>
        <end position="107"/>
    </location>
</feature>
<evidence type="ECO:0000313" key="2">
    <source>
        <dbReference type="EMBL" id="KAK3609948.1"/>
    </source>
</evidence>
<reference evidence="2" key="3">
    <citation type="submission" date="2023-05" db="EMBL/GenBank/DDBJ databases">
        <authorList>
            <person name="Smith C.H."/>
        </authorList>
    </citation>
    <scope>NUCLEOTIDE SEQUENCE</scope>
    <source>
        <strain evidence="2">CHS0354</strain>
        <tissue evidence="2">Mantle</tissue>
    </source>
</reference>
<feature type="compositionally biased region" description="Polar residues" evidence="1">
    <location>
        <begin position="86"/>
        <end position="95"/>
    </location>
</feature>
<proteinExistence type="predicted"/>
<feature type="region of interest" description="Disordered" evidence="1">
    <location>
        <begin position="86"/>
        <end position="117"/>
    </location>
</feature>
<organism evidence="2 3">
    <name type="scientific">Potamilus streckersoni</name>
    <dbReference type="NCBI Taxonomy" id="2493646"/>
    <lineage>
        <taxon>Eukaryota</taxon>
        <taxon>Metazoa</taxon>
        <taxon>Spiralia</taxon>
        <taxon>Lophotrochozoa</taxon>
        <taxon>Mollusca</taxon>
        <taxon>Bivalvia</taxon>
        <taxon>Autobranchia</taxon>
        <taxon>Heteroconchia</taxon>
        <taxon>Palaeoheterodonta</taxon>
        <taxon>Unionida</taxon>
        <taxon>Unionoidea</taxon>
        <taxon>Unionidae</taxon>
        <taxon>Ambleminae</taxon>
        <taxon>Lampsilini</taxon>
        <taxon>Potamilus</taxon>
    </lineage>
</organism>
<protein>
    <submittedName>
        <fullName evidence="2">Uncharacterized protein</fullName>
    </submittedName>
</protein>
<evidence type="ECO:0000313" key="3">
    <source>
        <dbReference type="Proteomes" id="UP001195483"/>
    </source>
</evidence>
<name>A0AAE0TH87_9BIVA</name>
<dbReference type="AlphaFoldDB" id="A0AAE0TH87"/>
<dbReference type="EMBL" id="JAEAOA010000720">
    <property type="protein sequence ID" value="KAK3609948.1"/>
    <property type="molecule type" value="Genomic_DNA"/>
</dbReference>
<evidence type="ECO:0000256" key="1">
    <source>
        <dbReference type="SAM" id="MobiDB-lite"/>
    </source>
</evidence>
<reference evidence="2" key="2">
    <citation type="journal article" date="2021" name="Genome Biol. Evol.">
        <title>Developing a high-quality reference genome for a parasitic bivalve with doubly uniparental inheritance (Bivalvia: Unionida).</title>
        <authorList>
            <person name="Smith C.H."/>
        </authorList>
    </citation>
    <scope>NUCLEOTIDE SEQUENCE</scope>
    <source>
        <strain evidence="2">CHS0354</strain>
        <tissue evidence="2">Mantle</tissue>
    </source>
</reference>
<sequence length="117" mass="13828">MRTFHTILQLSCKVPQIRGTTSRTIQDTNLQMCQLKRTPLPIFDRIPIHYKRKNIIQLMEKKHLNYNQTQHDHDSMTTLTLQRNTFAIPTTSSTQRGKRCIGRKPQRQHPPTEKTTY</sequence>
<reference evidence="2" key="1">
    <citation type="journal article" date="2021" name="Genome Biol. Evol.">
        <title>A High-Quality Reference Genome for a Parasitic Bivalve with Doubly Uniparental Inheritance (Bivalvia: Unionida).</title>
        <authorList>
            <person name="Smith C.H."/>
        </authorList>
    </citation>
    <scope>NUCLEOTIDE SEQUENCE</scope>
    <source>
        <strain evidence="2">CHS0354</strain>
    </source>
</reference>
<dbReference type="Proteomes" id="UP001195483">
    <property type="component" value="Unassembled WGS sequence"/>
</dbReference>